<proteinExistence type="predicted"/>
<reference evidence="2" key="1">
    <citation type="journal article" date="2021" name="Science">
        <title>Hunting the eagle killer: A cyanobacterial neurotoxin causes vacuolar myelinopathy.</title>
        <authorList>
            <person name="Breinlinger S."/>
            <person name="Phillips T.J."/>
            <person name="Haram B.N."/>
            <person name="Mares J."/>
            <person name="Martinez Yerena J.A."/>
            <person name="Hrouzek P."/>
            <person name="Sobotka R."/>
            <person name="Henderson W.M."/>
            <person name="Schmieder P."/>
            <person name="Williams S.M."/>
            <person name="Lauderdale J.D."/>
            <person name="Wilde H.D."/>
            <person name="Gerrin W."/>
            <person name="Kust A."/>
            <person name="Washington J.W."/>
            <person name="Wagner C."/>
            <person name="Geier B."/>
            <person name="Liebeke M."/>
            <person name="Enke H."/>
            <person name="Niedermeyer T.H.J."/>
            <person name="Wilde S.B."/>
        </authorList>
    </citation>
    <scope>NUCLEOTIDE SEQUENCE [LARGE SCALE GENOMIC DNA]</scope>
    <source>
        <strain evidence="2">Thurmond2011</strain>
    </source>
</reference>
<comment type="caution">
    <text evidence="1">The sequence shown here is derived from an EMBL/GenBank/DDBJ whole genome shotgun (WGS) entry which is preliminary data.</text>
</comment>
<keyword evidence="2" id="KW-1185">Reference proteome</keyword>
<dbReference type="RefSeq" id="WP_208345009.1">
    <property type="nucleotide sequence ID" value="NZ_CAWQFN010000568.1"/>
</dbReference>
<protein>
    <submittedName>
        <fullName evidence="1">Replication initiator protein A</fullName>
    </submittedName>
</protein>
<dbReference type="Gene3D" id="1.10.10.10">
    <property type="entry name" value="Winged helix-like DNA-binding domain superfamily/Winged helix DNA-binding domain"/>
    <property type="match status" value="1"/>
</dbReference>
<dbReference type="Proteomes" id="UP000667802">
    <property type="component" value="Unassembled WGS sequence"/>
</dbReference>
<dbReference type="AlphaFoldDB" id="A0AAP5IG24"/>
<gene>
    <name evidence="1" type="ORF">G7B40_041860</name>
</gene>
<dbReference type="Pfam" id="PF10134">
    <property type="entry name" value="RPA"/>
    <property type="match status" value="1"/>
</dbReference>
<dbReference type="InterPro" id="IPR018777">
    <property type="entry name" value="Replication_initiator_prot_A"/>
</dbReference>
<accession>A0AAP5IG24</accession>
<evidence type="ECO:0000313" key="2">
    <source>
        <dbReference type="Proteomes" id="UP000667802"/>
    </source>
</evidence>
<sequence>MLDDKPLKLRESTDFFVCDISHPVLKDDIASMENPIFSLSSKPDREVRYYAANGNSIKITPSGIGLATIHDKDILIYCMSQIVARMNKGEPINKKIRIKARDLLASTNRGTGGRAYKLLKDSLERLRGTSITTDIETNGKRIVEGFGLIDRWKIVTEDDKTDKMIELEITLSDWMYNSILGKEILTINKKYFELRGALERRIYELARKYCGKQKEWRINIEKLREKCGSQSNLRHFKYLLKKIQDGDELFDYHFNIEGEIVVFNSFKQEYSHKVIKDTKILLKSDTYIKARKVAPGYDIYALEQEWLSWWKTSGQPELRSPDAAFVGFCRQKYDNGLKPYGLLL</sequence>
<organism evidence="1 2">
    <name type="scientific">Aetokthonos hydrillicola Thurmond2011</name>
    <dbReference type="NCBI Taxonomy" id="2712845"/>
    <lineage>
        <taxon>Bacteria</taxon>
        <taxon>Bacillati</taxon>
        <taxon>Cyanobacteriota</taxon>
        <taxon>Cyanophyceae</taxon>
        <taxon>Nostocales</taxon>
        <taxon>Hapalosiphonaceae</taxon>
        <taxon>Aetokthonos</taxon>
    </lineage>
</organism>
<dbReference type="InterPro" id="IPR036388">
    <property type="entry name" value="WH-like_DNA-bd_sf"/>
</dbReference>
<evidence type="ECO:0000313" key="1">
    <source>
        <dbReference type="EMBL" id="MDR9900961.1"/>
    </source>
</evidence>
<dbReference type="EMBL" id="JAALHA020000046">
    <property type="protein sequence ID" value="MDR9900961.1"/>
    <property type="molecule type" value="Genomic_DNA"/>
</dbReference>
<name>A0AAP5IG24_9CYAN</name>